<dbReference type="SMART" id="SM00116">
    <property type="entry name" value="CBS"/>
    <property type="match status" value="2"/>
</dbReference>
<organism evidence="11 12">
    <name type="scientific">Acidipropionibacterium jensenii</name>
    <dbReference type="NCBI Taxonomy" id="1749"/>
    <lineage>
        <taxon>Bacteria</taxon>
        <taxon>Bacillati</taxon>
        <taxon>Actinomycetota</taxon>
        <taxon>Actinomycetes</taxon>
        <taxon>Propionibacteriales</taxon>
        <taxon>Propionibacteriaceae</taxon>
        <taxon>Acidipropionibacterium</taxon>
    </lineage>
</organism>
<dbReference type="RefSeq" id="WP_084149314.1">
    <property type="nucleotide sequence ID" value="NZ_CP040635.1"/>
</dbReference>
<dbReference type="InterPro" id="IPR036318">
    <property type="entry name" value="FAD-bd_PCMH-like_sf"/>
</dbReference>
<evidence type="ECO:0000256" key="10">
    <source>
        <dbReference type="SAM" id="Phobius"/>
    </source>
</evidence>
<dbReference type="Gene3D" id="3.10.580.10">
    <property type="entry name" value="CBS-domain"/>
    <property type="match status" value="1"/>
</dbReference>
<dbReference type="EMBL" id="LR134473">
    <property type="protein sequence ID" value="VEI04202.1"/>
    <property type="molecule type" value="Genomic_DNA"/>
</dbReference>
<dbReference type="InterPro" id="IPR002550">
    <property type="entry name" value="CNNM"/>
</dbReference>
<dbReference type="GO" id="GO:0005886">
    <property type="term" value="C:plasma membrane"/>
    <property type="evidence" value="ECO:0007669"/>
    <property type="project" value="UniProtKB-SubCell"/>
</dbReference>
<dbReference type="GeneID" id="82885117"/>
<gene>
    <name evidence="11" type="primary">ytfL_2</name>
    <name evidence="11" type="ORF">NCTC13652_02427</name>
</gene>
<keyword evidence="12" id="KW-1185">Reference proteome</keyword>
<accession>A0A3S4USI5</accession>
<keyword evidence="6 10" id="KW-1133">Transmembrane helix</keyword>
<dbReference type="InterPro" id="IPR000644">
    <property type="entry name" value="CBS_dom"/>
</dbReference>
<dbReference type="GO" id="GO:0050660">
    <property type="term" value="F:flavin adenine dinucleotide binding"/>
    <property type="evidence" value="ECO:0007669"/>
    <property type="project" value="InterPro"/>
</dbReference>
<dbReference type="SMART" id="SM01091">
    <property type="entry name" value="CorC_HlyC"/>
    <property type="match status" value="1"/>
</dbReference>
<dbReference type="PANTHER" id="PTHR43099:SF5">
    <property type="entry name" value="HLYC_CORC FAMILY TRANSPORTER"/>
    <property type="match status" value="1"/>
</dbReference>
<sequence length="509" mass="54235">MSEIVSNVILVLVFVIVGGVFSAAEMALVTLRQSQVQQLAATRGTRGRAIADLVADPNRFLSSVQIGVTLSGFLASAFGGATLARHLDPVFVRWGVPAAVASTLSLILTTIVISYVSIVLGELTAKRLAMQRAEGFSLVLGPLTNAISKVFRPIIWFLGVSTDALVRVLGGDPSADREEITEEELRSMVVSSASLGPEERRILDEVFHAGERSLREVMVPRTEVEFLAGDMSAAQAASLVREGSHSRYPVTDGSVDRIAGFVHVRDLLALDPAQRHSKVIQLVRPVRSLPDSVKALKALSAMRRGRSHLAVVLDEYGGTAGIVTLEDLVEELVGEITDEYDTVAPSDAMHVRMRDIDGLMTLEAFADRTGLVLPEGPYDTVAGYFMSRYGKVPVKGAKIRVHLTEVDAPQTSEQPAPTDTAANIEMTVTGVDGRRAAWLDMRHLDEPAAEPATPVTAAPVTETHATTRVTTPPAEGGTASARTVAHSPSETATAGRIEGEGTGPDPTGR</sequence>
<dbReference type="PROSITE" id="PS51846">
    <property type="entry name" value="CNNM"/>
    <property type="match status" value="1"/>
</dbReference>
<dbReference type="PROSITE" id="PS51371">
    <property type="entry name" value="CBS"/>
    <property type="match status" value="2"/>
</dbReference>
<keyword evidence="8 10" id="KW-0472">Membrane</keyword>
<evidence type="ECO:0000256" key="8">
    <source>
        <dbReference type="ARBA" id="ARBA00023136"/>
    </source>
</evidence>
<evidence type="ECO:0000256" key="5">
    <source>
        <dbReference type="ARBA" id="ARBA00022737"/>
    </source>
</evidence>
<name>A0A3S4USI5_9ACTN</name>
<dbReference type="AlphaFoldDB" id="A0A3S4USI5"/>
<evidence type="ECO:0000256" key="9">
    <source>
        <dbReference type="SAM" id="MobiDB-lite"/>
    </source>
</evidence>
<evidence type="ECO:0000313" key="12">
    <source>
        <dbReference type="Proteomes" id="UP000277858"/>
    </source>
</evidence>
<feature type="transmembrane region" description="Helical" evidence="10">
    <location>
        <begin position="66"/>
        <end position="84"/>
    </location>
</feature>
<dbReference type="Pfam" id="PF00571">
    <property type="entry name" value="CBS"/>
    <property type="match status" value="2"/>
</dbReference>
<keyword evidence="3" id="KW-1003">Cell membrane</keyword>
<dbReference type="InterPro" id="IPR046342">
    <property type="entry name" value="CBS_dom_sf"/>
</dbReference>
<dbReference type="CDD" id="cd04590">
    <property type="entry name" value="CBS_pair_CorC_HlyC_assoc"/>
    <property type="match status" value="1"/>
</dbReference>
<protein>
    <submittedName>
        <fullName evidence="11">Magnesium/cobalt efflux protein CorC</fullName>
    </submittedName>
</protein>
<feature type="compositionally biased region" description="Low complexity" evidence="9">
    <location>
        <begin position="449"/>
        <end position="474"/>
    </location>
</feature>
<evidence type="ECO:0000256" key="3">
    <source>
        <dbReference type="ARBA" id="ARBA00022475"/>
    </source>
</evidence>
<dbReference type="Pfam" id="PF03471">
    <property type="entry name" value="CorC_HlyC"/>
    <property type="match status" value="1"/>
</dbReference>
<dbReference type="OrthoDB" id="110231at2"/>
<keyword evidence="4 10" id="KW-0812">Transmembrane</keyword>
<dbReference type="SUPFAM" id="SSF56176">
    <property type="entry name" value="FAD-binding/transporter-associated domain-like"/>
    <property type="match status" value="1"/>
</dbReference>
<dbReference type="STRING" id="1122997.GCA_000425285_01235"/>
<keyword evidence="7" id="KW-0129">CBS domain</keyword>
<dbReference type="PANTHER" id="PTHR43099">
    <property type="entry name" value="UPF0053 PROTEIN YRKA"/>
    <property type="match status" value="1"/>
</dbReference>
<dbReference type="SUPFAM" id="SSF54631">
    <property type="entry name" value="CBS-domain pair"/>
    <property type="match status" value="1"/>
</dbReference>
<feature type="transmembrane region" description="Helical" evidence="10">
    <location>
        <begin position="96"/>
        <end position="120"/>
    </location>
</feature>
<dbReference type="InterPro" id="IPR005170">
    <property type="entry name" value="Transptr-assoc_dom"/>
</dbReference>
<dbReference type="FunFam" id="3.10.580.10:FF:000002">
    <property type="entry name" value="Magnesium/cobalt efflux protein CorC"/>
    <property type="match status" value="1"/>
</dbReference>
<evidence type="ECO:0000313" key="11">
    <source>
        <dbReference type="EMBL" id="VEI04202.1"/>
    </source>
</evidence>
<feature type="region of interest" description="Disordered" evidence="9">
    <location>
        <begin position="447"/>
        <end position="509"/>
    </location>
</feature>
<comment type="subcellular location">
    <subcellularLocation>
        <location evidence="1">Cell membrane</location>
        <topology evidence="1">Multi-pass membrane protein</topology>
    </subcellularLocation>
</comment>
<dbReference type="InterPro" id="IPR051676">
    <property type="entry name" value="UPF0053_domain"/>
</dbReference>
<evidence type="ECO:0000256" key="6">
    <source>
        <dbReference type="ARBA" id="ARBA00022989"/>
    </source>
</evidence>
<keyword evidence="5" id="KW-0677">Repeat</keyword>
<evidence type="ECO:0000256" key="7">
    <source>
        <dbReference type="ARBA" id="ARBA00023122"/>
    </source>
</evidence>
<feature type="transmembrane region" description="Helical" evidence="10">
    <location>
        <begin position="6"/>
        <end position="29"/>
    </location>
</feature>
<proteinExistence type="inferred from homology"/>
<evidence type="ECO:0000256" key="1">
    <source>
        <dbReference type="ARBA" id="ARBA00004651"/>
    </source>
</evidence>
<dbReference type="InterPro" id="IPR016169">
    <property type="entry name" value="FAD-bd_PCMH_sub2"/>
</dbReference>
<dbReference type="Gene3D" id="3.30.465.10">
    <property type="match status" value="1"/>
</dbReference>
<dbReference type="Pfam" id="PF01595">
    <property type="entry name" value="CNNM"/>
    <property type="match status" value="1"/>
</dbReference>
<evidence type="ECO:0000256" key="4">
    <source>
        <dbReference type="ARBA" id="ARBA00022692"/>
    </source>
</evidence>
<reference evidence="11 12" key="1">
    <citation type="submission" date="2018-12" db="EMBL/GenBank/DDBJ databases">
        <authorList>
            <consortium name="Pathogen Informatics"/>
        </authorList>
    </citation>
    <scope>NUCLEOTIDE SEQUENCE [LARGE SCALE GENOMIC DNA]</scope>
    <source>
        <strain evidence="11 12">NCTC13652</strain>
    </source>
</reference>
<evidence type="ECO:0000256" key="2">
    <source>
        <dbReference type="ARBA" id="ARBA00006337"/>
    </source>
</evidence>
<comment type="similarity">
    <text evidence="2">Belongs to the UPF0053 family.</text>
</comment>
<dbReference type="InterPro" id="IPR044751">
    <property type="entry name" value="Ion_transp-like_CBS"/>
</dbReference>
<dbReference type="Proteomes" id="UP000277858">
    <property type="component" value="Chromosome"/>
</dbReference>